<feature type="region of interest" description="Disordered" evidence="2">
    <location>
        <begin position="1044"/>
        <end position="1094"/>
    </location>
</feature>
<dbReference type="EMBL" id="MU070027">
    <property type="protein sequence ID" value="KAF5830582.1"/>
    <property type="molecule type" value="Genomic_DNA"/>
</dbReference>
<feature type="region of interest" description="Disordered" evidence="2">
    <location>
        <begin position="524"/>
        <end position="545"/>
    </location>
</feature>
<name>A0ABQ7G7K4_DUNSA</name>
<feature type="compositionally biased region" description="Low complexity" evidence="2">
    <location>
        <begin position="473"/>
        <end position="483"/>
    </location>
</feature>
<dbReference type="InterPro" id="IPR032675">
    <property type="entry name" value="LRR_dom_sf"/>
</dbReference>
<dbReference type="SUPFAM" id="SSF52047">
    <property type="entry name" value="RNI-like"/>
    <property type="match status" value="1"/>
</dbReference>
<gene>
    <name evidence="3" type="ORF">DUNSADRAFT_14330</name>
</gene>
<feature type="compositionally biased region" description="Low complexity" evidence="2">
    <location>
        <begin position="422"/>
        <end position="431"/>
    </location>
</feature>
<evidence type="ECO:0000256" key="1">
    <source>
        <dbReference type="ARBA" id="ARBA00004430"/>
    </source>
</evidence>
<feature type="compositionally biased region" description="Pro residues" evidence="2">
    <location>
        <begin position="1079"/>
        <end position="1091"/>
    </location>
</feature>
<feature type="region of interest" description="Disordered" evidence="2">
    <location>
        <begin position="356"/>
        <end position="405"/>
    </location>
</feature>
<dbReference type="Proteomes" id="UP000815325">
    <property type="component" value="Unassembled WGS sequence"/>
</dbReference>
<keyword evidence="4" id="KW-1185">Reference proteome</keyword>
<organism evidence="3 4">
    <name type="scientific">Dunaliella salina</name>
    <name type="common">Green alga</name>
    <name type="synonym">Protococcus salinus</name>
    <dbReference type="NCBI Taxonomy" id="3046"/>
    <lineage>
        <taxon>Eukaryota</taxon>
        <taxon>Viridiplantae</taxon>
        <taxon>Chlorophyta</taxon>
        <taxon>core chlorophytes</taxon>
        <taxon>Chlorophyceae</taxon>
        <taxon>CS clade</taxon>
        <taxon>Chlamydomonadales</taxon>
        <taxon>Dunaliellaceae</taxon>
        <taxon>Dunaliella</taxon>
    </lineage>
</organism>
<feature type="compositionally biased region" description="Polar residues" evidence="2">
    <location>
        <begin position="276"/>
        <end position="296"/>
    </location>
</feature>
<evidence type="ECO:0000313" key="4">
    <source>
        <dbReference type="Proteomes" id="UP000815325"/>
    </source>
</evidence>
<evidence type="ECO:0000256" key="2">
    <source>
        <dbReference type="SAM" id="MobiDB-lite"/>
    </source>
</evidence>
<sequence length="1137" mass="119649">MLDELPSDICTQLLEILLSSGSVRDFLSLCSTCSLMHKLGLLLLPGQTDLPVPRCIHQVASDFSWRSQLLAEAKACANKPASQAKVDTSSFFAPAKGDAEDTRAVISDGSQLALYNRYMELLRGWLPHHTHRQFSQGNHNVQALDLSSLSAIGTHNPLPPPDLRTPAPAAGTKRCPAPRSHHSAHEVTGNFRNGREMGGACQRDAALSLRSSSAACDPPAQPSWACSGSSSSSSSSGGGGGNTESRGWSQGEAYVMSQAVRNGSSGVQDGARARACSSSPVRGSRSAVEQRQQKLQGSYRGVSSVDLVSGHLGHWGLRHRHPSVLAAEIESRRHSANTSNDACEAFGAAVNGGVSDARAGNDAAEGAVDDDDDDDADDADGDDGGDDGGDDCPSDKQAAGVEEYSSQVLTSAAVKAAARPPDPAVAHVPHASMPAGSLPALWRPQTRPVPSPWRLPLGGKGRDRQQREGQHVGSSGSSSSWSGGEHAVFVRLLRCTLERLPGLQDLRLCSNHLWGLFDPLPFSPPQKKPRPQAQGPEPQDLELHQQQCPPVSPLLRSLANLRVLHLAGSTGLRAQSLALLLLHCPNLLDLDVHQCIDLIAVTSGTSLAELLQPQASCLPSLRRLRGGWGLCTASLQLLLCHPGRAYALTSLDLGLGAGVNDALMGQLAGACTNLQEVKLTLASVTDQGIHDLLLGCRKLHVLVLLHCLGPFTPAMLPSGPPILQQQQQQQESAPERGHRWTLTNLQLMGGRCTLLSSHVSQLIGSRPNTLHTLALSNCPYITPALLDFLASRHQDSLRHVRLEQCGGYSWVQPCNGVSQPPGPHTPARGSQEGCCANESAFSFQEGSLAQESASACQEGSHAKEGFRFAKESAHISESQGGGCGTNRGDCCTECGGCNNCDAQGESCSTNRGGCHTECGGCNKCTTHGGSCSTNAGGFHTESGGCIKWGTQGKGCSAVNNHCHTSRHTHGEERPSSHCNEPSDVSCSTNTESHISWQSPAVPTQPCDAQAPCPAASTRSCDPTESPAASTQPCDAQALRLATPAGSFDPIKSPAAPTSHTPKASSSAMPNGPATSLPPFQSPAPQQTPPLPASRLSASVWPIDEASITQLAAACTRLCSLHLRHCCQVRYALSAVVW</sequence>
<accession>A0ABQ7G7K4</accession>
<proteinExistence type="predicted"/>
<evidence type="ECO:0008006" key="5">
    <source>
        <dbReference type="Google" id="ProtNLM"/>
    </source>
</evidence>
<reference evidence="3" key="1">
    <citation type="submission" date="2017-08" db="EMBL/GenBank/DDBJ databases">
        <authorList>
            <person name="Polle J.E."/>
            <person name="Barry K."/>
            <person name="Cushman J."/>
            <person name="Schmutz J."/>
            <person name="Tran D."/>
            <person name="Hathwaick L.T."/>
            <person name="Yim W.C."/>
            <person name="Jenkins J."/>
            <person name="Mckie-Krisberg Z.M."/>
            <person name="Prochnik S."/>
            <person name="Lindquist E."/>
            <person name="Dockter R.B."/>
            <person name="Adam C."/>
            <person name="Molina H."/>
            <person name="Bunkerborg J."/>
            <person name="Jin E."/>
            <person name="Buchheim M."/>
            <person name="Magnuson J."/>
        </authorList>
    </citation>
    <scope>NUCLEOTIDE SEQUENCE</scope>
    <source>
        <strain evidence="3">CCAP 19/18</strain>
    </source>
</reference>
<feature type="compositionally biased region" description="Acidic residues" evidence="2">
    <location>
        <begin position="367"/>
        <end position="392"/>
    </location>
</feature>
<feature type="region of interest" description="Disordered" evidence="2">
    <location>
        <begin position="152"/>
        <end position="196"/>
    </location>
</feature>
<feature type="region of interest" description="Disordered" evidence="2">
    <location>
        <begin position="422"/>
        <end position="483"/>
    </location>
</feature>
<feature type="region of interest" description="Disordered" evidence="2">
    <location>
        <begin position="262"/>
        <end position="301"/>
    </location>
</feature>
<feature type="compositionally biased region" description="Polar residues" evidence="2">
    <location>
        <begin position="1055"/>
        <end position="1068"/>
    </location>
</feature>
<feature type="compositionally biased region" description="Basic and acidic residues" evidence="2">
    <location>
        <begin position="460"/>
        <end position="470"/>
    </location>
</feature>
<feature type="region of interest" description="Disordered" evidence="2">
    <location>
        <begin position="212"/>
        <end position="248"/>
    </location>
</feature>
<evidence type="ECO:0000313" key="3">
    <source>
        <dbReference type="EMBL" id="KAF5830582.1"/>
    </source>
</evidence>
<protein>
    <recommendedName>
        <fullName evidence="5">F-box domain-containing protein</fullName>
    </recommendedName>
</protein>
<comment type="subcellular location">
    <subcellularLocation>
        <location evidence="1">Cytoplasm</location>
        <location evidence="1">Cytoskeleton</location>
        <location evidence="1">Cilium axoneme</location>
    </subcellularLocation>
</comment>
<comment type="caution">
    <text evidence="3">The sequence shown here is derived from an EMBL/GenBank/DDBJ whole genome shotgun (WGS) entry which is preliminary data.</text>
</comment>
<dbReference type="Gene3D" id="3.80.10.10">
    <property type="entry name" value="Ribonuclease Inhibitor"/>
    <property type="match status" value="1"/>
</dbReference>